<proteinExistence type="predicted"/>
<dbReference type="EMBL" id="PYJH01000037">
    <property type="protein sequence ID" value="PUE91870.1"/>
    <property type="molecule type" value="Genomic_DNA"/>
</dbReference>
<feature type="region of interest" description="Disordered" evidence="1">
    <location>
        <begin position="1"/>
        <end position="24"/>
    </location>
</feature>
<evidence type="ECO:0000313" key="3">
    <source>
        <dbReference type="Proteomes" id="UP000251513"/>
    </source>
</evidence>
<comment type="caution">
    <text evidence="2">The sequence shown here is derived from an EMBL/GenBank/DDBJ whole genome shotgun (WGS) entry which is preliminary data.</text>
</comment>
<reference evidence="2 3" key="1">
    <citation type="submission" date="2018-03" db="EMBL/GenBank/DDBJ databases">
        <title>Sequencing of reference strains of Xanthomonas.</title>
        <authorList>
            <person name="Studholme D.J."/>
            <person name="Vicente J."/>
            <person name="Sarris P."/>
        </authorList>
    </citation>
    <scope>NUCLEOTIDE SEQUENCE [LARGE SCALE GENOMIC DNA]</scope>
    <source>
        <strain evidence="2 3">WHRI 5232</strain>
    </source>
</reference>
<dbReference type="AlphaFoldDB" id="A0AA45BVP3"/>
<organism evidence="2 3">
    <name type="scientific">Xanthomonas campestris pv. malvacearum</name>
    <dbReference type="NCBI Taxonomy" id="86040"/>
    <lineage>
        <taxon>Bacteria</taxon>
        <taxon>Pseudomonadati</taxon>
        <taxon>Pseudomonadota</taxon>
        <taxon>Gammaproteobacteria</taxon>
        <taxon>Lysobacterales</taxon>
        <taxon>Lysobacteraceae</taxon>
        <taxon>Xanthomonas</taxon>
    </lineage>
</organism>
<evidence type="ECO:0000313" key="2">
    <source>
        <dbReference type="EMBL" id="PUE91870.1"/>
    </source>
</evidence>
<accession>A0AA45BVP3</accession>
<name>A0AA45BVP3_XANCM</name>
<sequence length="63" mass="6691">MRRSIDAPANLAPRSEDAQQGLQPMHAGGVMPRVHGVRILACAVVCIVATLHGPRGLHATTRQ</sequence>
<evidence type="ECO:0000256" key="1">
    <source>
        <dbReference type="SAM" id="MobiDB-lite"/>
    </source>
</evidence>
<dbReference type="Proteomes" id="UP000251513">
    <property type="component" value="Unassembled WGS sequence"/>
</dbReference>
<protein>
    <submittedName>
        <fullName evidence="2">Uncharacterized protein</fullName>
    </submittedName>
</protein>
<gene>
    <name evidence="2" type="ORF">C7T86_16185</name>
</gene>